<dbReference type="Pfam" id="PF13173">
    <property type="entry name" value="AAA_14"/>
    <property type="match status" value="1"/>
</dbReference>
<dbReference type="Pfam" id="PF13635">
    <property type="entry name" value="DUF4143"/>
    <property type="match status" value="1"/>
</dbReference>
<reference evidence="3" key="1">
    <citation type="submission" date="2017-09" db="EMBL/GenBank/DDBJ databases">
        <title>Depth-based differentiation of microbial function through sediment-hosted aquifers and enrichment of novel symbionts in the deep terrestrial subsurface.</title>
        <authorList>
            <person name="Probst A.J."/>
            <person name="Ladd B."/>
            <person name="Jarett J.K."/>
            <person name="Geller-Mcgrath D.E."/>
            <person name="Sieber C.M.K."/>
            <person name="Emerson J.B."/>
            <person name="Anantharaman K."/>
            <person name="Thomas B.C."/>
            <person name="Malmstrom R."/>
            <person name="Stieglmeier M."/>
            <person name="Klingl A."/>
            <person name="Woyke T."/>
            <person name="Ryan C.M."/>
            <person name="Banfield J.F."/>
        </authorList>
    </citation>
    <scope>NUCLEOTIDE SEQUENCE [LARGE SCALE GENOMIC DNA]</scope>
</reference>
<accession>A0A2M7ASE5</accession>
<dbReference type="InterPro" id="IPR041682">
    <property type="entry name" value="AAA_14"/>
</dbReference>
<dbReference type="EMBL" id="PEWA01000021">
    <property type="protein sequence ID" value="PIU73546.1"/>
    <property type="molecule type" value="Genomic_DNA"/>
</dbReference>
<dbReference type="PANTHER" id="PTHR43566">
    <property type="entry name" value="CONSERVED PROTEIN"/>
    <property type="match status" value="1"/>
</dbReference>
<dbReference type="InterPro" id="IPR003593">
    <property type="entry name" value="AAA+_ATPase"/>
</dbReference>
<dbReference type="PANTHER" id="PTHR43566:SF1">
    <property type="entry name" value="AAA+ ATPASE DOMAIN-CONTAINING PROTEIN"/>
    <property type="match status" value="1"/>
</dbReference>
<dbReference type="AlphaFoldDB" id="A0A2M7ASE5"/>
<gene>
    <name evidence="2" type="ORF">COS78_01755</name>
</gene>
<dbReference type="SMART" id="SM00382">
    <property type="entry name" value="AAA"/>
    <property type="match status" value="1"/>
</dbReference>
<evidence type="ECO:0000313" key="2">
    <source>
        <dbReference type="EMBL" id="PIU73546.1"/>
    </source>
</evidence>
<proteinExistence type="predicted"/>
<evidence type="ECO:0000259" key="1">
    <source>
        <dbReference type="SMART" id="SM00382"/>
    </source>
</evidence>
<organism evidence="2 3">
    <name type="scientific">Candidatus Shapirobacteria bacterium CG06_land_8_20_14_3_00_40_12</name>
    <dbReference type="NCBI Taxonomy" id="1974881"/>
    <lineage>
        <taxon>Bacteria</taxon>
        <taxon>Candidatus Shapironibacteriota</taxon>
    </lineage>
</organism>
<evidence type="ECO:0000313" key="3">
    <source>
        <dbReference type="Proteomes" id="UP000231407"/>
    </source>
</evidence>
<comment type="caution">
    <text evidence="2">The sequence shown here is derived from an EMBL/GenBank/DDBJ whole genome shotgun (WGS) entry which is preliminary data.</text>
</comment>
<dbReference type="Gene3D" id="3.40.50.300">
    <property type="entry name" value="P-loop containing nucleotide triphosphate hydrolases"/>
    <property type="match status" value="1"/>
</dbReference>
<dbReference type="InterPro" id="IPR027417">
    <property type="entry name" value="P-loop_NTPase"/>
</dbReference>
<sequence length="370" mass="42710">MIPRYILHKVVKTLDESNKIVIVLGPRQAGKTTLITQIQAEIKSDSFLKLNCDIEEQLNVINTTSIENLKNLFSQKKYLFVDEVQRLDNAGLTLKIIHDSFPDLKVLVTGSSSFEIKNTLSDALTGRYFDFILFPLSFDESQGNLASFLTYGGYPDVFLQPDTEIKKALLSKITESYLFRDVLSFSKIRNSQALVNLARALAFQIGSEVNENELSKRIKIDRKTLLNYLEILEKSFVIIRLHPYSQNPRREIGRRYKVYFLDLGIRNQLIGQFNPLDLRSDYGKIWENFLIIERRKLHSVSLTPPPCFFWRNLNGSEVDYLELVDGKLSAYEFKLSQSQKIRIPSSFVSEYKVKPILITPDNFQNFITNI</sequence>
<name>A0A2M7ASE5_9BACT</name>
<dbReference type="Proteomes" id="UP000231407">
    <property type="component" value="Unassembled WGS sequence"/>
</dbReference>
<feature type="domain" description="AAA+ ATPase" evidence="1">
    <location>
        <begin position="17"/>
        <end position="139"/>
    </location>
</feature>
<dbReference type="InterPro" id="IPR025420">
    <property type="entry name" value="DUF4143"/>
</dbReference>
<dbReference type="SUPFAM" id="SSF52540">
    <property type="entry name" value="P-loop containing nucleoside triphosphate hydrolases"/>
    <property type="match status" value="1"/>
</dbReference>
<protein>
    <recommendedName>
        <fullName evidence="1">AAA+ ATPase domain-containing protein</fullName>
    </recommendedName>
</protein>